<dbReference type="PANTHER" id="PTHR45641:SF1">
    <property type="entry name" value="AAA+ ATPASE DOMAIN-CONTAINING PROTEIN"/>
    <property type="match status" value="1"/>
</dbReference>
<dbReference type="InterPro" id="IPR027417">
    <property type="entry name" value="P-loop_NTPase"/>
</dbReference>
<dbReference type="Gene3D" id="1.25.40.10">
    <property type="entry name" value="Tetratricopeptide repeat domain"/>
    <property type="match status" value="4"/>
</dbReference>
<keyword evidence="1" id="KW-0677">Repeat</keyword>
<evidence type="ECO:0000256" key="1">
    <source>
        <dbReference type="ARBA" id="ARBA00022737"/>
    </source>
</evidence>
<dbReference type="InterPro" id="IPR019734">
    <property type="entry name" value="TPR_rpt"/>
</dbReference>
<dbReference type="SMART" id="SM00028">
    <property type="entry name" value="TPR"/>
    <property type="match status" value="6"/>
</dbReference>
<keyword evidence="4" id="KW-1185">Reference proteome</keyword>
<accession>W4L633</accession>
<evidence type="ECO:0000313" key="4">
    <source>
        <dbReference type="Proteomes" id="UP000019141"/>
    </source>
</evidence>
<keyword evidence="2" id="KW-0802">TPR repeat</keyword>
<dbReference type="PANTHER" id="PTHR45641">
    <property type="entry name" value="TETRATRICOPEPTIDE REPEAT PROTEIN (AFU_ORTHOLOGUE AFUA_6G03870)"/>
    <property type="match status" value="1"/>
</dbReference>
<evidence type="ECO:0000256" key="2">
    <source>
        <dbReference type="ARBA" id="ARBA00022803"/>
    </source>
</evidence>
<dbReference type="SUPFAM" id="SSF48452">
    <property type="entry name" value="TPR-like"/>
    <property type="match status" value="3"/>
</dbReference>
<evidence type="ECO:0000313" key="3">
    <source>
        <dbReference type="EMBL" id="ETW93319.1"/>
    </source>
</evidence>
<protein>
    <recommendedName>
        <fullName evidence="5">Orc1-like AAA ATPase domain-containing protein</fullName>
    </recommendedName>
</protein>
<comment type="caution">
    <text evidence="3">The sequence shown here is derived from an EMBL/GenBank/DDBJ whole genome shotgun (WGS) entry which is preliminary data.</text>
</comment>
<reference evidence="3 4" key="1">
    <citation type="journal article" date="2014" name="Nature">
        <title>An environmental bacterial taxon with a large and distinct metabolic repertoire.</title>
        <authorList>
            <person name="Wilson M.C."/>
            <person name="Mori T."/>
            <person name="Ruckert C."/>
            <person name="Uria A.R."/>
            <person name="Helf M.J."/>
            <person name="Takada K."/>
            <person name="Gernert C."/>
            <person name="Steffens U.A."/>
            <person name="Heycke N."/>
            <person name="Schmitt S."/>
            <person name="Rinke C."/>
            <person name="Helfrich E.J."/>
            <person name="Brachmann A.O."/>
            <person name="Gurgui C."/>
            <person name="Wakimoto T."/>
            <person name="Kracht M."/>
            <person name="Crusemann M."/>
            <person name="Hentschel U."/>
            <person name="Abe I."/>
            <person name="Matsunaga S."/>
            <person name="Kalinowski J."/>
            <person name="Takeyama H."/>
            <person name="Piel J."/>
        </authorList>
    </citation>
    <scope>NUCLEOTIDE SEQUENCE [LARGE SCALE GENOMIC DNA]</scope>
    <source>
        <strain evidence="4">TSY1</strain>
    </source>
</reference>
<dbReference type="HOGENOM" id="CLU_251882_0_0_7"/>
<gene>
    <name evidence="3" type="ORF">ETSY1_39735</name>
</gene>
<proteinExistence type="predicted"/>
<sequence>MAEDRHDQLEFTLMPATLILRLMPSSSPAEWEVTRRYSGHVPAPAPNPQRIPALWESDPSFFQTLAGFWQLSRQSLTEASAMQQLHTHAIALGDQLARVLTDQDRMYLGASDTVPPFLIIESVDSTILALPWELLRLQNQFAVRQGQLDIARSVLIDDAPSSMPPNAPPTLVMTVATPEPSSLDQETERYRLLRAIPTPMTPVLNETGEFEELLASVSAAPPEFGIHFSGRASDGQLHFEDASGQGRSLSVENLQQAFRTTAPERQPRFFFLALDLDDDASSFQDSEKQPWLSHTSAAYKLHQTSIPQVIVYDRAVVNPASPVVEPALWEALYAAIAHGQSTRDAVREARYVLTRHKAVLTPSTELGAAPVASNAIQPYAWTQLLYFHRGLDAPLCLPEVPPHGDIRHTPSKRQATNALLGRRKALHDFRRMRQTQRAITVVQGSAGIGKTAFCYEAQQIYKRLGYTVLTLRCGDVEFDPQPMNTLLWQCTRAASQLAGAQWPALCAMMDESAVDQLDIPSPVARMLMLLQVLLQRPGQPRLVLYLDNVESLMRRSSKGDAGRHWRHADAAELWHALVRSAQESHEQLAILASCRYAHADFQPYLLPLRPLAPDAVWSLFSRLPGLQSLVPDNRHRLLKRINGHPQVAILLDALLSHSPADSDAAPPGLPSPRTARDEWRQVIAPILPTQNQPLSERLLFKVIWDRRLDDTMRCLLARATALRAPADVPLMHALALDTAEPEAVNRLLDRLCAFGLLEVTQPLETDSSSADAGLHFIVKPSIARLVRQQLATDDTLLKQGHILAGEVFEDRAWHAINPHAAFEGAYHLDEIDEADRGFELRLSLVQWLHSRHRLLVSLTVLDALRWPEALSLHNQTRLLIAQGQTYAGLDTVPEALSHLRRAVDLYAELAEQALPDAQRPLSLFDRRERIGDVLVALGKGAEALATYQARLTIAERMAAQEPDNPKWQRELSANHVRIGDVLAALGEGDGALASYQVRLAVAERMANQDPANPRWQQELASSYSRVGDMLAAQGQPARAMAAYQAGRAIYARLVEQAPTNLQWEQEFALSQEKVGDMFAAQDQPNEALAAYREGLSKRAWLAERAPENLSLQRDLALSQEKIGELLTSQNRYSEALTAYRTGLVIRTQLVQRDADQPHLQQELAAAHAKLADLFTTLGPQTEALAAYQAELAIRTRLVDREPDNVQWQRELSVCHNKIGDIFAAQDQQCHALAAYRDSLVIRLQLVSQDPENWQWQRDLSVSQEKVGDILALQGQNEDALAAYRTSLAFRVRLASQDPTHVQWQRDLSVCHNKIGDMLNMLGDKAGALASYRDDLAIAEWLAAQEPHDIRRQTDLVVSYWKLAQIYASTRQDTTESAALLSLGLTILRRLQSEGRLPPLQLHWLDEFEQALNALSSARRSGKVPRAARSVWRRLSRRLSR</sequence>
<organism evidence="3 4">
    <name type="scientific">Entotheonella factor</name>
    <dbReference type="NCBI Taxonomy" id="1429438"/>
    <lineage>
        <taxon>Bacteria</taxon>
        <taxon>Pseudomonadati</taxon>
        <taxon>Nitrospinota/Tectimicrobiota group</taxon>
        <taxon>Candidatus Tectimicrobiota</taxon>
        <taxon>Candidatus Entotheonellia</taxon>
        <taxon>Candidatus Entotheonellales</taxon>
        <taxon>Candidatus Entotheonellaceae</taxon>
        <taxon>Candidatus Entotheonella</taxon>
    </lineage>
</organism>
<evidence type="ECO:0008006" key="5">
    <source>
        <dbReference type="Google" id="ProtNLM"/>
    </source>
</evidence>
<dbReference type="EMBL" id="AZHW01001257">
    <property type="protein sequence ID" value="ETW93319.1"/>
    <property type="molecule type" value="Genomic_DNA"/>
</dbReference>
<dbReference type="Proteomes" id="UP000019141">
    <property type="component" value="Unassembled WGS sequence"/>
</dbReference>
<dbReference type="SUPFAM" id="SSF52540">
    <property type="entry name" value="P-loop containing nucleoside triphosphate hydrolases"/>
    <property type="match status" value="1"/>
</dbReference>
<name>W4L633_ENTF1</name>
<dbReference type="InterPro" id="IPR011990">
    <property type="entry name" value="TPR-like_helical_dom_sf"/>
</dbReference>